<proteinExistence type="predicted"/>
<keyword evidence="1" id="KW-0732">Signal</keyword>
<keyword evidence="3" id="KW-1185">Reference proteome</keyword>
<evidence type="ECO:0000313" key="2">
    <source>
        <dbReference type="EMBL" id="KIK91130.1"/>
    </source>
</evidence>
<feature type="signal peptide" evidence="1">
    <location>
        <begin position="1"/>
        <end position="18"/>
    </location>
</feature>
<gene>
    <name evidence="2" type="ORF">PAXRUDRAFT_99416</name>
</gene>
<accession>A0A0D0E2P0</accession>
<reference evidence="2 3" key="1">
    <citation type="submission" date="2014-04" db="EMBL/GenBank/DDBJ databases">
        <authorList>
            <consortium name="DOE Joint Genome Institute"/>
            <person name="Kuo A."/>
            <person name="Kohler A."/>
            <person name="Jargeat P."/>
            <person name="Nagy L.G."/>
            <person name="Floudas D."/>
            <person name="Copeland A."/>
            <person name="Barry K.W."/>
            <person name="Cichocki N."/>
            <person name="Veneault-Fourrey C."/>
            <person name="LaButti K."/>
            <person name="Lindquist E.A."/>
            <person name="Lipzen A."/>
            <person name="Lundell T."/>
            <person name="Morin E."/>
            <person name="Murat C."/>
            <person name="Sun H."/>
            <person name="Tunlid A."/>
            <person name="Henrissat B."/>
            <person name="Grigoriev I.V."/>
            <person name="Hibbett D.S."/>
            <person name="Martin F."/>
            <person name="Nordberg H.P."/>
            <person name="Cantor M.N."/>
            <person name="Hua S.X."/>
        </authorList>
    </citation>
    <scope>NUCLEOTIDE SEQUENCE [LARGE SCALE GENOMIC DNA]</scope>
    <source>
        <strain evidence="2 3">Ve08.2h10</strain>
    </source>
</reference>
<organism evidence="2 3">
    <name type="scientific">Paxillus rubicundulus Ve08.2h10</name>
    <dbReference type="NCBI Taxonomy" id="930991"/>
    <lineage>
        <taxon>Eukaryota</taxon>
        <taxon>Fungi</taxon>
        <taxon>Dikarya</taxon>
        <taxon>Basidiomycota</taxon>
        <taxon>Agaricomycotina</taxon>
        <taxon>Agaricomycetes</taxon>
        <taxon>Agaricomycetidae</taxon>
        <taxon>Boletales</taxon>
        <taxon>Paxilineae</taxon>
        <taxon>Paxillaceae</taxon>
        <taxon>Paxillus</taxon>
    </lineage>
</organism>
<dbReference type="InParanoid" id="A0A0D0E2P0"/>
<evidence type="ECO:0000256" key="1">
    <source>
        <dbReference type="SAM" id="SignalP"/>
    </source>
</evidence>
<name>A0A0D0E2P0_9AGAM</name>
<reference evidence="3" key="2">
    <citation type="submission" date="2015-01" db="EMBL/GenBank/DDBJ databases">
        <title>Evolutionary Origins and Diversification of the Mycorrhizal Mutualists.</title>
        <authorList>
            <consortium name="DOE Joint Genome Institute"/>
            <consortium name="Mycorrhizal Genomics Consortium"/>
            <person name="Kohler A."/>
            <person name="Kuo A."/>
            <person name="Nagy L.G."/>
            <person name="Floudas D."/>
            <person name="Copeland A."/>
            <person name="Barry K.W."/>
            <person name="Cichocki N."/>
            <person name="Veneault-Fourrey C."/>
            <person name="LaButti K."/>
            <person name="Lindquist E.A."/>
            <person name="Lipzen A."/>
            <person name="Lundell T."/>
            <person name="Morin E."/>
            <person name="Murat C."/>
            <person name="Riley R."/>
            <person name="Ohm R."/>
            <person name="Sun H."/>
            <person name="Tunlid A."/>
            <person name="Henrissat B."/>
            <person name="Grigoriev I.V."/>
            <person name="Hibbett D.S."/>
            <person name="Martin F."/>
        </authorList>
    </citation>
    <scope>NUCLEOTIDE SEQUENCE [LARGE SCALE GENOMIC DNA]</scope>
    <source>
        <strain evidence="3">Ve08.2h10</strain>
    </source>
</reference>
<dbReference type="OrthoDB" id="2686988at2759"/>
<feature type="non-terminal residue" evidence="2">
    <location>
        <position position="1"/>
    </location>
</feature>
<dbReference type="Proteomes" id="UP000054538">
    <property type="component" value="Unassembled WGS sequence"/>
</dbReference>
<dbReference type="HOGENOM" id="CLU_171507_0_0_1"/>
<feature type="chain" id="PRO_5002209298" evidence="1">
    <location>
        <begin position="19"/>
        <end position="66"/>
    </location>
</feature>
<feature type="non-terminal residue" evidence="2">
    <location>
        <position position="66"/>
    </location>
</feature>
<dbReference type="EMBL" id="KN825424">
    <property type="protein sequence ID" value="KIK91130.1"/>
    <property type="molecule type" value="Genomic_DNA"/>
</dbReference>
<sequence>LLSIILAAVADIIQLTIWKEPSPYHTSILTGQGWDEVPTLLTGHPECIHCELRMHVEVSSQLISEL</sequence>
<evidence type="ECO:0000313" key="3">
    <source>
        <dbReference type="Proteomes" id="UP000054538"/>
    </source>
</evidence>
<dbReference type="AlphaFoldDB" id="A0A0D0E2P0"/>
<protein>
    <submittedName>
        <fullName evidence="2">Uncharacterized protein</fullName>
    </submittedName>
</protein>